<evidence type="ECO:0000313" key="8">
    <source>
        <dbReference type="Proteomes" id="UP000782312"/>
    </source>
</evidence>
<dbReference type="PROSITE" id="PS51007">
    <property type="entry name" value="CYTC"/>
    <property type="match status" value="1"/>
</dbReference>
<proteinExistence type="predicted"/>
<evidence type="ECO:0000256" key="4">
    <source>
        <dbReference type="PROSITE-ProRule" id="PRU00433"/>
    </source>
</evidence>
<dbReference type="GO" id="GO:0020037">
    <property type="term" value="F:heme binding"/>
    <property type="evidence" value="ECO:0007669"/>
    <property type="project" value="InterPro"/>
</dbReference>
<organism evidence="7 8">
    <name type="scientific">Tectimicrobiota bacterium</name>
    <dbReference type="NCBI Taxonomy" id="2528274"/>
    <lineage>
        <taxon>Bacteria</taxon>
        <taxon>Pseudomonadati</taxon>
        <taxon>Nitrospinota/Tectimicrobiota group</taxon>
        <taxon>Candidatus Tectimicrobiota</taxon>
    </lineage>
</organism>
<evidence type="ECO:0000313" key="7">
    <source>
        <dbReference type="EMBL" id="MBI3128621.1"/>
    </source>
</evidence>
<evidence type="ECO:0000256" key="3">
    <source>
        <dbReference type="ARBA" id="ARBA00023004"/>
    </source>
</evidence>
<feature type="chain" id="PRO_5037694336" evidence="5">
    <location>
        <begin position="32"/>
        <end position="149"/>
    </location>
</feature>
<dbReference type="GO" id="GO:0009055">
    <property type="term" value="F:electron transfer activity"/>
    <property type="evidence" value="ECO:0007669"/>
    <property type="project" value="InterPro"/>
</dbReference>
<dbReference type="InterPro" id="IPR009056">
    <property type="entry name" value="Cyt_c-like_dom"/>
</dbReference>
<dbReference type="Gene3D" id="1.10.760.10">
    <property type="entry name" value="Cytochrome c-like domain"/>
    <property type="match status" value="1"/>
</dbReference>
<keyword evidence="5" id="KW-0732">Signal</keyword>
<feature type="domain" description="Cytochrome c" evidence="6">
    <location>
        <begin position="34"/>
        <end position="144"/>
    </location>
</feature>
<keyword evidence="1 4" id="KW-0349">Heme</keyword>
<feature type="signal peptide" evidence="5">
    <location>
        <begin position="1"/>
        <end position="31"/>
    </location>
</feature>
<protein>
    <submittedName>
        <fullName evidence="7">C-type cytochrome</fullName>
    </submittedName>
</protein>
<keyword evidence="2 4" id="KW-0479">Metal-binding</keyword>
<evidence type="ECO:0000256" key="2">
    <source>
        <dbReference type="ARBA" id="ARBA00022723"/>
    </source>
</evidence>
<keyword evidence="3 4" id="KW-0408">Iron</keyword>
<sequence length="149" mass="16303">MKGSDVDKMMPLDLLLFILMALGPAPPAAQAADPKARRGEYLVHHVAMCVQCHSPRDERGRLIPEQLLQGGRIPVEGPAHPKTEWALKPPRLAGLPGGYSEADFIRLLMTGKKPRGGSPRPPMPPFRMQREDAEAVAAYLRTVKPQGGR</sequence>
<name>A0A932MR10_UNCTE</name>
<dbReference type="GO" id="GO:0046872">
    <property type="term" value="F:metal ion binding"/>
    <property type="evidence" value="ECO:0007669"/>
    <property type="project" value="UniProtKB-KW"/>
</dbReference>
<evidence type="ECO:0000256" key="5">
    <source>
        <dbReference type="SAM" id="SignalP"/>
    </source>
</evidence>
<reference evidence="7" key="1">
    <citation type="submission" date="2020-07" db="EMBL/GenBank/DDBJ databases">
        <title>Huge and variable diversity of episymbiotic CPR bacteria and DPANN archaea in groundwater ecosystems.</title>
        <authorList>
            <person name="He C.Y."/>
            <person name="Keren R."/>
            <person name="Whittaker M."/>
            <person name="Farag I.F."/>
            <person name="Doudna J."/>
            <person name="Cate J.H.D."/>
            <person name="Banfield J.F."/>
        </authorList>
    </citation>
    <scope>NUCLEOTIDE SEQUENCE</scope>
    <source>
        <strain evidence="7">NC_groundwater_763_Ag_S-0.2um_68_21</strain>
    </source>
</reference>
<dbReference type="Proteomes" id="UP000782312">
    <property type="component" value="Unassembled WGS sequence"/>
</dbReference>
<dbReference type="InterPro" id="IPR036909">
    <property type="entry name" value="Cyt_c-like_dom_sf"/>
</dbReference>
<evidence type="ECO:0000259" key="6">
    <source>
        <dbReference type="PROSITE" id="PS51007"/>
    </source>
</evidence>
<evidence type="ECO:0000256" key="1">
    <source>
        <dbReference type="ARBA" id="ARBA00022617"/>
    </source>
</evidence>
<dbReference type="Pfam" id="PF00034">
    <property type="entry name" value="Cytochrom_C"/>
    <property type="match status" value="1"/>
</dbReference>
<gene>
    <name evidence="7" type="ORF">HYZ11_13535</name>
</gene>
<dbReference type="EMBL" id="JACPUR010000034">
    <property type="protein sequence ID" value="MBI3128621.1"/>
    <property type="molecule type" value="Genomic_DNA"/>
</dbReference>
<dbReference type="SUPFAM" id="SSF46626">
    <property type="entry name" value="Cytochrome c"/>
    <property type="match status" value="1"/>
</dbReference>
<accession>A0A932MR10</accession>
<comment type="caution">
    <text evidence="7">The sequence shown here is derived from an EMBL/GenBank/DDBJ whole genome shotgun (WGS) entry which is preliminary data.</text>
</comment>
<dbReference type="AlphaFoldDB" id="A0A932MR10"/>